<dbReference type="VEuPathDB" id="AmoebaDB:ACA1_285680"/>
<dbReference type="RefSeq" id="XP_004344952.1">
    <property type="nucleotide sequence ID" value="XM_004344902.1"/>
</dbReference>
<accession>L8H6S3</accession>
<keyword evidence="1" id="KW-0175">Coiled coil</keyword>
<name>L8H6S3_ACACF</name>
<protein>
    <submittedName>
        <fullName evidence="2">Uncharacterized protein</fullName>
    </submittedName>
</protein>
<feature type="coiled-coil region" evidence="1">
    <location>
        <begin position="258"/>
        <end position="285"/>
    </location>
</feature>
<dbReference type="Proteomes" id="UP000011083">
    <property type="component" value="Unassembled WGS sequence"/>
</dbReference>
<gene>
    <name evidence="2" type="ORF">ACA1_285680</name>
</gene>
<evidence type="ECO:0000313" key="2">
    <source>
        <dbReference type="EMBL" id="ELR21209.1"/>
    </source>
</evidence>
<evidence type="ECO:0000256" key="1">
    <source>
        <dbReference type="SAM" id="Coils"/>
    </source>
</evidence>
<evidence type="ECO:0000313" key="3">
    <source>
        <dbReference type="Proteomes" id="UP000011083"/>
    </source>
</evidence>
<reference evidence="2 3" key="1">
    <citation type="journal article" date="2013" name="Genome Biol.">
        <title>Genome of Acanthamoeba castellanii highlights extensive lateral gene transfer and early evolution of tyrosine kinase signaling.</title>
        <authorList>
            <person name="Clarke M."/>
            <person name="Lohan A.J."/>
            <person name="Liu B."/>
            <person name="Lagkouvardos I."/>
            <person name="Roy S."/>
            <person name="Zafar N."/>
            <person name="Bertelli C."/>
            <person name="Schilde C."/>
            <person name="Kianianmomeni A."/>
            <person name="Burglin T.R."/>
            <person name="Frech C."/>
            <person name="Turcotte B."/>
            <person name="Kopec K.O."/>
            <person name="Synnott J.M."/>
            <person name="Choo C."/>
            <person name="Paponov I."/>
            <person name="Finkler A."/>
            <person name="Soon Heng Tan C."/>
            <person name="Hutchins A.P."/>
            <person name="Weinmeier T."/>
            <person name="Rattei T."/>
            <person name="Chu J.S."/>
            <person name="Gimenez G."/>
            <person name="Irimia M."/>
            <person name="Rigden D.J."/>
            <person name="Fitzpatrick D.A."/>
            <person name="Lorenzo-Morales J."/>
            <person name="Bateman A."/>
            <person name="Chiu C.H."/>
            <person name="Tang P."/>
            <person name="Hegemann P."/>
            <person name="Fromm H."/>
            <person name="Raoult D."/>
            <person name="Greub G."/>
            <person name="Miranda-Saavedra D."/>
            <person name="Chen N."/>
            <person name="Nash P."/>
            <person name="Ginger M.L."/>
            <person name="Horn M."/>
            <person name="Schaap P."/>
            <person name="Caler L."/>
            <person name="Loftus B."/>
        </authorList>
    </citation>
    <scope>NUCLEOTIDE SEQUENCE [LARGE SCALE GENOMIC DNA]</scope>
    <source>
        <strain evidence="2 3">Neff</strain>
    </source>
</reference>
<dbReference type="EMBL" id="KB007908">
    <property type="protein sequence ID" value="ELR21209.1"/>
    <property type="molecule type" value="Genomic_DNA"/>
</dbReference>
<dbReference type="AlphaFoldDB" id="L8H6S3"/>
<keyword evidence="3" id="KW-1185">Reference proteome</keyword>
<dbReference type="KEGG" id="acan:ACA1_285680"/>
<proteinExistence type="predicted"/>
<sequence>MHAPTPLVDPATILSYDDFYTVTNAACAYPRDWFSLEHNSPGDQEQLCMPARTLKWERGKGFKAPKMCTTCHIPKYEGIKNGPPEKQVKKHVCVFQPCKSLTSCLSHRYRECVAHSQELLSCKQKLKDAEEVERQAAAEMARWEAVQRNQEKAEHRLDRGKIQALSHSMGEDAMREIFNDSLSESRMKYAKRKRGAFVDLTSEDNPMLPSKITESLKAKLVKQAADDDEFESSPAGFLSALASNASAASRRLVSSLTMGEVQDRLQALRMEKRELIARREELLQQCATKDVEVEVLADCAELVRRGQLPQYLLDTLMATLACPQPTPPCPPVDNDVLLPIPGVSDK</sequence>
<organism evidence="2 3">
    <name type="scientific">Acanthamoeba castellanii (strain ATCC 30010 / Neff)</name>
    <dbReference type="NCBI Taxonomy" id="1257118"/>
    <lineage>
        <taxon>Eukaryota</taxon>
        <taxon>Amoebozoa</taxon>
        <taxon>Discosea</taxon>
        <taxon>Longamoebia</taxon>
        <taxon>Centramoebida</taxon>
        <taxon>Acanthamoebidae</taxon>
        <taxon>Acanthamoeba</taxon>
    </lineage>
</organism>
<dbReference type="GeneID" id="14922089"/>